<evidence type="ECO:0000256" key="7">
    <source>
        <dbReference type="ARBA" id="ARBA00022801"/>
    </source>
</evidence>
<keyword evidence="6 11" id="KW-0255">Endonuclease</keyword>
<sequence>MELTVVHGQLYNLTTSRINGWVEVMERLDNHKFANYMYNTSFQMAFAKNVDKKPLGKLFTYVHPKVFSHRSTAAFVDLMDEYDPVLGNIEKNDQKKQAKIDAFVKTLMDSSVMKLMIQLLKIRKIPIVDDLEKFREWFKKLWFTEYPRHSPDGPKDSSAFEHVFLGELYNDKVFGLHNWIRYAVLESRNEIEYLGYRIKKEGTYAEIQFRWRGMLKMCSAMFLKTTPEFDFAFLTMSYLIRPTKVKFRRCWVKMAWYDLEIGNETFLSTVFPKPGNKCDKKSAK</sequence>
<keyword evidence="13" id="KW-1185">Reference proteome</keyword>
<accession>A0A5S6QJ50</accession>
<reference evidence="14" key="3">
    <citation type="submission" date="2019-12" db="UniProtKB">
        <authorList>
            <consortium name="WormBaseParasite"/>
        </authorList>
    </citation>
    <scope>IDENTIFICATION</scope>
</reference>
<reference evidence="13" key="2">
    <citation type="submission" date="2014-03" db="EMBL/GenBank/DDBJ databases">
        <title>The whipworm genome and dual-species transcriptomics of an intimate host-pathogen interaction.</title>
        <authorList>
            <person name="Foth B.J."/>
            <person name="Tsai I.J."/>
            <person name="Reid A.J."/>
            <person name="Bancroft A.J."/>
            <person name="Nichol S."/>
            <person name="Tracey A."/>
            <person name="Holroyd N."/>
            <person name="Cotton J.A."/>
            <person name="Stanley E.J."/>
            <person name="Zarowiecki M."/>
            <person name="Liu J.Z."/>
            <person name="Huckvale T."/>
            <person name="Cooper P.J."/>
            <person name="Grencis R.K."/>
            <person name="Berriman M."/>
        </authorList>
    </citation>
    <scope>NUCLEOTIDE SEQUENCE [LARGE SCALE GENOMIC DNA]</scope>
    <source>
        <strain evidence="13">Edinburgh</strain>
    </source>
</reference>
<dbReference type="SUPFAM" id="SSF142877">
    <property type="entry name" value="EndoU-like"/>
    <property type="match status" value="1"/>
</dbReference>
<evidence type="ECO:0000256" key="5">
    <source>
        <dbReference type="ARBA" id="ARBA00022723"/>
    </source>
</evidence>
<dbReference type="PANTHER" id="PTHR12439:SF11">
    <property type="entry name" value="URIDYLATE-SPECIFIC ENDORIBONUCLEASE"/>
    <property type="match status" value="1"/>
</dbReference>
<reference evidence="13" key="1">
    <citation type="submission" date="2013-11" db="EMBL/GenBank/DDBJ databases">
        <authorList>
            <person name="Aslett M."/>
        </authorList>
    </citation>
    <scope>NUCLEOTIDE SEQUENCE [LARGE SCALE GENOMIC DNA]</scope>
    <source>
        <strain evidence="13">Edinburgh</strain>
    </source>
</reference>
<feature type="domain" description="EndoU" evidence="12">
    <location>
        <begin position="1"/>
        <end position="276"/>
    </location>
</feature>
<comment type="subunit">
    <text evidence="3 11">Monomer.</text>
</comment>
<proteinExistence type="inferred from homology"/>
<keyword evidence="7 11" id="KW-0378">Hydrolase</keyword>
<dbReference type="GO" id="GO:0016829">
    <property type="term" value="F:lyase activity"/>
    <property type="evidence" value="ECO:0007669"/>
    <property type="project" value="UniProtKB-KW"/>
</dbReference>
<dbReference type="Pfam" id="PF09412">
    <property type="entry name" value="XendoU"/>
    <property type="match status" value="1"/>
</dbReference>
<evidence type="ECO:0000313" key="15">
    <source>
        <dbReference type="WBParaSite" id="TMUE_2000006912.2"/>
    </source>
</evidence>
<evidence type="ECO:0000313" key="13">
    <source>
        <dbReference type="Proteomes" id="UP000046395"/>
    </source>
</evidence>
<keyword evidence="10" id="KW-0456">Lyase</keyword>
<dbReference type="InterPro" id="IPR018998">
    <property type="entry name" value="EndoU_C"/>
</dbReference>
<keyword evidence="4 11" id="KW-0540">Nuclease</keyword>
<dbReference type="PANTHER" id="PTHR12439">
    <property type="entry name" value="PLACENTAL PROTEIN 11-RELATED"/>
    <property type="match status" value="1"/>
</dbReference>
<comment type="similarity">
    <text evidence="2 11">Belongs to the ENDOU family.</text>
</comment>
<keyword evidence="5 11" id="KW-0479">Metal-binding</keyword>
<dbReference type="InterPro" id="IPR039787">
    <property type="entry name" value="ENDOU"/>
</dbReference>
<evidence type="ECO:0000256" key="9">
    <source>
        <dbReference type="ARBA" id="ARBA00023211"/>
    </source>
</evidence>
<dbReference type="WBParaSite" id="TMUE_2000006912.3">
    <property type="protein sequence ID" value="TMUE_2000006912.3"/>
    <property type="gene ID" value="WBGene00287205"/>
</dbReference>
<evidence type="ECO:0000256" key="2">
    <source>
        <dbReference type="ARBA" id="ARBA00010168"/>
    </source>
</evidence>
<evidence type="ECO:0000313" key="14">
    <source>
        <dbReference type="WBParaSite" id="TMUE_2000006912.1"/>
    </source>
</evidence>
<dbReference type="PROSITE" id="PS51959">
    <property type="entry name" value="ENDOU"/>
    <property type="match status" value="1"/>
</dbReference>
<evidence type="ECO:0000259" key="12">
    <source>
        <dbReference type="PROSITE" id="PS51959"/>
    </source>
</evidence>
<dbReference type="GO" id="GO:0046872">
    <property type="term" value="F:metal ion binding"/>
    <property type="evidence" value="ECO:0007669"/>
    <property type="project" value="UniProtKB-UniRule"/>
</dbReference>
<evidence type="ECO:0000256" key="8">
    <source>
        <dbReference type="ARBA" id="ARBA00022884"/>
    </source>
</evidence>
<protein>
    <submittedName>
        <fullName evidence="14">Endoribonuclease</fullName>
    </submittedName>
    <submittedName>
        <fullName evidence="15 16">XendoU domain-containing protein</fullName>
    </submittedName>
</protein>
<dbReference type="Proteomes" id="UP000046395">
    <property type="component" value="Unassembled WGS sequence"/>
</dbReference>
<dbReference type="GO" id="GO:0003723">
    <property type="term" value="F:RNA binding"/>
    <property type="evidence" value="ECO:0007669"/>
    <property type="project" value="UniProtKB-UniRule"/>
</dbReference>
<evidence type="ECO:0000256" key="1">
    <source>
        <dbReference type="ARBA" id="ARBA00001936"/>
    </source>
</evidence>
<keyword evidence="8 11" id="KW-0694">RNA-binding</keyword>
<evidence type="ECO:0000256" key="10">
    <source>
        <dbReference type="ARBA" id="ARBA00023239"/>
    </source>
</evidence>
<dbReference type="WBParaSite" id="TMUE_2000006912.1">
    <property type="protein sequence ID" value="TMUE_2000006912.1"/>
    <property type="gene ID" value="WBGene00287205"/>
</dbReference>
<evidence type="ECO:0000313" key="16">
    <source>
        <dbReference type="WBParaSite" id="TMUE_2000006912.3"/>
    </source>
</evidence>
<dbReference type="CDD" id="cd21159">
    <property type="entry name" value="XendoU"/>
    <property type="match status" value="1"/>
</dbReference>
<evidence type="ECO:0000256" key="4">
    <source>
        <dbReference type="ARBA" id="ARBA00022722"/>
    </source>
</evidence>
<evidence type="ECO:0000256" key="11">
    <source>
        <dbReference type="RuleBase" id="RU367085"/>
    </source>
</evidence>
<dbReference type="GO" id="GO:0016787">
    <property type="term" value="F:hydrolase activity"/>
    <property type="evidence" value="ECO:0007669"/>
    <property type="project" value="UniProtKB-KW"/>
</dbReference>
<dbReference type="AlphaFoldDB" id="A0A5S6QJ50"/>
<name>A0A5S6QJ50_TRIMR</name>
<dbReference type="WBParaSite" id="TMUE_2000006912.2">
    <property type="protein sequence ID" value="TMUE_2000006912.2"/>
    <property type="gene ID" value="WBGene00287205"/>
</dbReference>
<comment type="cofactor">
    <cofactor evidence="1 11">
        <name>Mn(2+)</name>
        <dbReference type="ChEBI" id="CHEBI:29035"/>
    </cofactor>
</comment>
<dbReference type="InterPro" id="IPR037227">
    <property type="entry name" value="EndoU-like"/>
</dbReference>
<keyword evidence="9 11" id="KW-0464">Manganese</keyword>
<evidence type="ECO:0000256" key="3">
    <source>
        <dbReference type="ARBA" id="ARBA00011245"/>
    </source>
</evidence>
<dbReference type="GO" id="GO:0004521">
    <property type="term" value="F:RNA endonuclease activity"/>
    <property type="evidence" value="ECO:0007669"/>
    <property type="project" value="UniProtKB-UniRule"/>
</dbReference>
<organism evidence="13 14">
    <name type="scientific">Trichuris muris</name>
    <name type="common">Mouse whipworm</name>
    <dbReference type="NCBI Taxonomy" id="70415"/>
    <lineage>
        <taxon>Eukaryota</taxon>
        <taxon>Metazoa</taxon>
        <taxon>Ecdysozoa</taxon>
        <taxon>Nematoda</taxon>
        <taxon>Enoplea</taxon>
        <taxon>Dorylaimia</taxon>
        <taxon>Trichinellida</taxon>
        <taxon>Trichuridae</taxon>
        <taxon>Trichuris</taxon>
    </lineage>
</organism>
<dbReference type="WBParaSite" id="TMUE_2000006912.4">
    <property type="protein sequence ID" value="TMUE_2000006912.4"/>
    <property type="gene ID" value="WBGene00287205"/>
</dbReference>
<evidence type="ECO:0000256" key="6">
    <source>
        <dbReference type="ARBA" id="ARBA00022759"/>
    </source>
</evidence>